<dbReference type="AlphaFoldDB" id="A0A2A2JZS0"/>
<protein>
    <recommendedName>
        <fullName evidence="2">C2 domain-containing protein</fullName>
    </recommendedName>
</protein>
<feature type="compositionally biased region" description="Pro residues" evidence="1">
    <location>
        <begin position="23"/>
        <end position="36"/>
    </location>
</feature>
<dbReference type="SMART" id="SM00239">
    <property type="entry name" value="C2"/>
    <property type="match status" value="1"/>
</dbReference>
<dbReference type="PANTHER" id="PTHR10024:SF368">
    <property type="entry name" value="C2 DOMAIN-CONTAINING PROTEIN"/>
    <property type="match status" value="1"/>
</dbReference>
<dbReference type="Gene3D" id="2.60.40.150">
    <property type="entry name" value="C2 domain"/>
    <property type="match status" value="1"/>
</dbReference>
<dbReference type="PANTHER" id="PTHR10024">
    <property type="entry name" value="SYNAPTOTAGMIN"/>
    <property type="match status" value="1"/>
</dbReference>
<dbReference type="OrthoDB" id="5864499at2759"/>
<organism evidence="3 4">
    <name type="scientific">Diploscapter pachys</name>
    <dbReference type="NCBI Taxonomy" id="2018661"/>
    <lineage>
        <taxon>Eukaryota</taxon>
        <taxon>Metazoa</taxon>
        <taxon>Ecdysozoa</taxon>
        <taxon>Nematoda</taxon>
        <taxon>Chromadorea</taxon>
        <taxon>Rhabditida</taxon>
        <taxon>Rhabditina</taxon>
        <taxon>Rhabditomorpha</taxon>
        <taxon>Rhabditoidea</taxon>
        <taxon>Rhabditidae</taxon>
        <taxon>Diploscapter</taxon>
    </lineage>
</organism>
<dbReference type="GO" id="GO:0048488">
    <property type="term" value="P:synaptic vesicle endocytosis"/>
    <property type="evidence" value="ECO:0007669"/>
    <property type="project" value="TreeGrafter"/>
</dbReference>
<dbReference type="GO" id="GO:0005544">
    <property type="term" value="F:calcium-dependent phospholipid binding"/>
    <property type="evidence" value="ECO:0007669"/>
    <property type="project" value="TreeGrafter"/>
</dbReference>
<evidence type="ECO:0000256" key="1">
    <source>
        <dbReference type="SAM" id="MobiDB-lite"/>
    </source>
</evidence>
<feature type="domain" description="C2" evidence="2">
    <location>
        <begin position="227"/>
        <end position="347"/>
    </location>
</feature>
<dbReference type="GO" id="GO:0005509">
    <property type="term" value="F:calcium ion binding"/>
    <property type="evidence" value="ECO:0007669"/>
    <property type="project" value="TreeGrafter"/>
</dbReference>
<dbReference type="GO" id="GO:0005886">
    <property type="term" value="C:plasma membrane"/>
    <property type="evidence" value="ECO:0007669"/>
    <property type="project" value="TreeGrafter"/>
</dbReference>
<keyword evidence="4" id="KW-1185">Reference proteome</keyword>
<gene>
    <name evidence="3" type="ORF">WR25_05151</name>
</gene>
<dbReference type="GO" id="GO:0030276">
    <property type="term" value="F:clathrin binding"/>
    <property type="evidence" value="ECO:0007669"/>
    <property type="project" value="TreeGrafter"/>
</dbReference>
<dbReference type="GO" id="GO:0030424">
    <property type="term" value="C:axon"/>
    <property type="evidence" value="ECO:0007669"/>
    <property type="project" value="TreeGrafter"/>
</dbReference>
<sequence>MATAIDDGILAAFWWRQKRHPPRVPPHSPARTPPTPRSRSTEPRNSVVGMNFIAKHFFEYQSFVNLPHKAVQLHKIPPCQAGTDPSVGWCPKNMHKAGKNQPAPAARANRIHRDPRPQGGTKHGRAGKHEHRDWGDRHNELREEKVAPHKDAWTKFLSNEDPGQRTVFECEFEDKVLATEEETLPERLSRTSADNIDFTLAYNANKSSSDGDCELLTILTYAPSVQFITATVKKAKYLPYNNSPFARIMLFDERRLVEQKQTTVNPSVGYKSSLDSKPSSSSVSSSLSSSSGGASFSESFLFHVAPNRLDKCHIVIEMFDHDDAGIIQSVGHCVIGRLGDGTGHAHWLQMIKKHGLPVCMWHKISNIN</sequence>
<proteinExistence type="predicted"/>
<dbReference type="InterPro" id="IPR035892">
    <property type="entry name" value="C2_domain_sf"/>
</dbReference>
<accession>A0A2A2JZS0</accession>
<reference evidence="3 4" key="1">
    <citation type="journal article" date="2017" name="Curr. Biol.">
        <title>Genome architecture and evolution of a unichromosomal asexual nematode.</title>
        <authorList>
            <person name="Fradin H."/>
            <person name="Zegar C."/>
            <person name="Gutwein M."/>
            <person name="Lucas J."/>
            <person name="Kovtun M."/>
            <person name="Corcoran D."/>
            <person name="Baugh L.R."/>
            <person name="Kiontke K."/>
            <person name="Gunsalus K."/>
            <person name="Fitch D.H."/>
            <person name="Piano F."/>
        </authorList>
    </citation>
    <scope>NUCLEOTIDE SEQUENCE [LARGE SCALE GENOMIC DNA]</scope>
    <source>
        <strain evidence="3">PF1309</strain>
    </source>
</reference>
<feature type="region of interest" description="Disordered" evidence="1">
    <location>
        <begin position="95"/>
        <end position="146"/>
    </location>
</feature>
<dbReference type="SUPFAM" id="SSF49562">
    <property type="entry name" value="C2 domain (Calcium/lipid-binding domain, CaLB)"/>
    <property type="match status" value="1"/>
</dbReference>
<dbReference type="STRING" id="2018661.A0A2A2JZS0"/>
<dbReference type="GO" id="GO:0001786">
    <property type="term" value="F:phosphatidylserine binding"/>
    <property type="evidence" value="ECO:0007669"/>
    <property type="project" value="TreeGrafter"/>
</dbReference>
<comment type="caution">
    <text evidence="3">The sequence shown here is derived from an EMBL/GenBank/DDBJ whole genome shotgun (WGS) entry which is preliminary data.</text>
</comment>
<dbReference type="EMBL" id="LIAE01009985">
    <property type="protein sequence ID" value="PAV67133.1"/>
    <property type="molecule type" value="Genomic_DNA"/>
</dbReference>
<dbReference type="Proteomes" id="UP000218231">
    <property type="component" value="Unassembled WGS sequence"/>
</dbReference>
<dbReference type="GO" id="GO:0048791">
    <property type="term" value="P:calcium ion-regulated exocytosis of neurotransmitter"/>
    <property type="evidence" value="ECO:0007669"/>
    <property type="project" value="TreeGrafter"/>
</dbReference>
<dbReference type="GO" id="GO:0000149">
    <property type="term" value="F:SNARE binding"/>
    <property type="evidence" value="ECO:0007669"/>
    <property type="project" value="TreeGrafter"/>
</dbReference>
<name>A0A2A2JZS0_9BILA</name>
<dbReference type="GO" id="GO:0030672">
    <property type="term" value="C:synaptic vesicle membrane"/>
    <property type="evidence" value="ECO:0007669"/>
    <property type="project" value="TreeGrafter"/>
</dbReference>
<feature type="region of interest" description="Disordered" evidence="1">
    <location>
        <begin position="19"/>
        <end position="44"/>
    </location>
</feature>
<evidence type="ECO:0000259" key="2">
    <source>
        <dbReference type="SMART" id="SM00239"/>
    </source>
</evidence>
<feature type="compositionally biased region" description="Basic and acidic residues" evidence="1">
    <location>
        <begin position="130"/>
        <end position="146"/>
    </location>
</feature>
<dbReference type="GO" id="GO:0031045">
    <property type="term" value="C:dense core granule"/>
    <property type="evidence" value="ECO:0007669"/>
    <property type="project" value="TreeGrafter"/>
</dbReference>
<evidence type="ECO:0000313" key="3">
    <source>
        <dbReference type="EMBL" id="PAV67133.1"/>
    </source>
</evidence>
<dbReference type="InterPro" id="IPR000008">
    <property type="entry name" value="C2_dom"/>
</dbReference>
<evidence type="ECO:0000313" key="4">
    <source>
        <dbReference type="Proteomes" id="UP000218231"/>
    </source>
</evidence>